<comment type="caution">
    <text evidence="3">The sequence shown here is derived from an EMBL/GenBank/DDBJ whole genome shotgun (WGS) entry which is preliminary data.</text>
</comment>
<accession>A0A7X0SUX9</accession>
<dbReference type="Gene3D" id="2.60.120.260">
    <property type="entry name" value="Galactose-binding domain-like"/>
    <property type="match status" value="1"/>
</dbReference>
<evidence type="ECO:0008006" key="5">
    <source>
        <dbReference type="Google" id="ProtNLM"/>
    </source>
</evidence>
<evidence type="ECO:0000313" key="3">
    <source>
        <dbReference type="EMBL" id="MBB6734328.1"/>
    </source>
</evidence>
<keyword evidence="2" id="KW-0732">Signal</keyword>
<evidence type="ECO:0000256" key="2">
    <source>
        <dbReference type="SAM" id="SignalP"/>
    </source>
</evidence>
<feature type="signal peptide" evidence="2">
    <location>
        <begin position="1"/>
        <end position="33"/>
    </location>
</feature>
<proteinExistence type="predicted"/>
<feature type="region of interest" description="Disordered" evidence="1">
    <location>
        <begin position="51"/>
        <end position="86"/>
    </location>
</feature>
<gene>
    <name evidence="3" type="ORF">H7C18_25725</name>
</gene>
<feature type="compositionally biased region" description="Polar residues" evidence="1">
    <location>
        <begin position="69"/>
        <end position="83"/>
    </location>
</feature>
<reference evidence="3 4" key="1">
    <citation type="submission" date="2020-08" db="EMBL/GenBank/DDBJ databases">
        <title>Cohnella phylogeny.</title>
        <authorList>
            <person name="Dunlap C."/>
        </authorList>
    </citation>
    <scope>NUCLEOTIDE SEQUENCE [LARGE SCALE GENOMIC DNA]</scope>
    <source>
        <strain evidence="3 4">CBP 2801</strain>
    </source>
</reference>
<feature type="chain" id="PRO_5030909666" description="CBM-cenC domain-containing protein" evidence="2">
    <location>
        <begin position="34"/>
        <end position="848"/>
    </location>
</feature>
<name>A0A7X0SUX9_9BACL</name>
<evidence type="ECO:0000313" key="4">
    <source>
        <dbReference type="Proteomes" id="UP000564644"/>
    </source>
</evidence>
<dbReference type="EMBL" id="JACJVO010000032">
    <property type="protein sequence ID" value="MBB6734328.1"/>
    <property type="molecule type" value="Genomic_DNA"/>
</dbReference>
<sequence>MANKLNQVLKLGILIFAATVIMAGSLPGHSARAADIPTTDFSFEQDLNGWMPVTDKDNGNDQDDRGSGFQVSSDSSTDGTHSVKMTDTKNSRAYGLESGKLSAAAGTTYIAYADVKSLSGESELHLRYYSDAGSLLDEAVAVAPVTGAWSPVQASMEAPAGTAYAAVLLYSDKINTGTAYWDRVRFTSSFTDLGVQVGGAAPLGSTFGNGANQDKIYSVVTGNANDLPVMQVIDADTESVATSVTLPADGARPTGVWATATATDGTVYLGAYTNGRMYKYVPGAAALTDLGQAIPGESYVYDLAAGRDGKVYGGTYNHAGFFQYDPASGFSQIGGMPVYAPPGRNISYTRALAYDAVHDVSYLAVGANASLVRYDHATGQMSDILPAAYSNITLAGAVEYEGDRVFVSIGGYIVVLRVDVQPDGSVKTTEEAAITGTTPRVSPARNGGVYLIQSGKLARYDIASATVTPIEETVPGRVQRFGWVTLEDQGDFPGETLVALCSTNNETYLMKYNPQNGAFRMARVEGSPRIPGAINSIGAGPDGSIYTSAYLTGGLGRYIPFAGDANDGQPEYVFAPINQIDKIESFNGKLYLGVYPGGQLYEYDPSQAWSPGTNPKLLIGTSGYDQDRPKAIAYGDNRVFMGTTGKTGALPGALSVYDYATGTTTVHKNIVTDQSIISLAYLDGTLYGGTTIRGGLESVPSQTEAKLFAYDPVAGVKTAEYSLPPTPSGKKLTAITELIPVDGKLWGFAEGYLFVFDPATAEFEYMEEKFADVTYPGGTYRDADLVSVAKDPENLYGTIGNKYLFKLNKASKEVTVLQSAGGADMLAADKDGNLYYRKDDTSLWRYSF</sequence>
<protein>
    <recommendedName>
        <fullName evidence="5">CBM-cenC domain-containing protein</fullName>
    </recommendedName>
</protein>
<keyword evidence="4" id="KW-1185">Reference proteome</keyword>
<dbReference type="InterPro" id="IPR015943">
    <property type="entry name" value="WD40/YVTN_repeat-like_dom_sf"/>
</dbReference>
<organism evidence="3 4">
    <name type="scientific">Cohnella zeiphila</name>
    <dbReference type="NCBI Taxonomy" id="2761120"/>
    <lineage>
        <taxon>Bacteria</taxon>
        <taxon>Bacillati</taxon>
        <taxon>Bacillota</taxon>
        <taxon>Bacilli</taxon>
        <taxon>Bacillales</taxon>
        <taxon>Paenibacillaceae</taxon>
        <taxon>Cohnella</taxon>
    </lineage>
</organism>
<dbReference type="Proteomes" id="UP000564644">
    <property type="component" value="Unassembled WGS sequence"/>
</dbReference>
<dbReference type="SUPFAM" id="SSF63829">
    <property type="entry name" value="Calcium-dependent phosphotriesterase"/>
    <property type="match status" value="1"/>
</dbReference>
<evidence type="ECO:0000256" key="1">
    <source>
        <dbReference type="SAM" id="MobiDB-lite"/>
    </source>
</evidence>
<dbReference type="Gene3D" id="2.130.10.10">
    <property type="entry name" value="YVTN repeat-like/Quinoprotein amine dehydrogenase"/>
    <property type="match status" value="1"/>
</dbReference>
<dbReference type="SUPFAM" id="SSF101898">
    <property type="entry name" value="NHL repeat"/>
    <property type="match status" value="1"/>
</dbReference>
<dbReference type="AlphaFoldDB" id="A0A7X0SUX9"/>
<feature type="compositionally biased region" description="Basic and acidic residues" evidence="1">
    <location>
        <begin position="54"/>
        <end position="66"/>
    </location>
</feature>
<dbReference type="RefSeq" id="WP_185131963.1">
    <property type="nucleotide sequence ID" value="NZ_JACJVO010000032.1"/>
</dbReference>